<organism evidence="1 2">
    <name type="scientific">Cotesia glomerata</name>
    <name type="common">Lepidopteran parasitic wasp</name>
    <name type="synonym">Apanteles glomeratus</name>
    <dbReference type="NCBI Taxonomy" id="32391"/>
    <lineage>
        <taxon>Eukaryota</taxon>
        <taxon>Metazoa</taxon>
        <taxon>Ecdysozoa</taxon>
        <taxon>Arthropoda</taxon>
        <taxon>Hexapoda</taxon>
        <taxon>Insecta</taxon>
        <taxon>Pterygota</taxon>
        <taxon>Neoptera</taxon>
        <taxon>Endopterygota</taxon>
        <taxon>Hymenoptera</taxon>
        <taxon>Apocrita</taxon>
        <taxon>Ichneumonoidea</taxon>
        <taxon>Braconidae</taxon>
        <taxon>Microgastrinae</taxon>
        <taxon>Cotesia</taxon>
    </lineage>
</organism>
<evidence type="ECO:0000313" key="1">
    <source>
        <dbReference type="EMBL" id="KAH0548737.1"/>
    </source>
</evidence>
<gene>
    <name evidence="1" type="ORF">KQX54_001893</name>
</gene>
<evidence type="ECO:0000313" key="2">
    <source>
        <dbReference type="Proteomes" id="UP000826195"/>
    </source>
</evidence>
<keyword evidence="2" id="KW-1185">Reference proteome</keyword>
<dbReference type="AlphaFoldDB" id="A0AAV7ICB8"/>
<name>A0AAV7ICB8_COTGL</name>
<comment type="caution">
    <text evidence="1">The sequence shown here is derived from an EMBL/GenBank/DDBJ whole genome shotgun (WGS) entry which is preliminary data.</text>
</comment>
<protein>
    <submittedName>
        <fullName evidence="1">Uncharacterized protein</fullName>
    </submittedName>
</protein>
<proteinExistence type="predicted"/>
<sequence length="89" mass="10107">MTFSESNLRGMTIAIVIMMIKLNKPERMEWNMENGSVCIRAHMVCSVYTGIECLNRAYTAEQKTDLEDMGVGQTRIGQEGLQMTNILKM</sequence>
<reference evidence="1 2" key="1">
    <citation type="journal article" date="2021" name="J. Hered.">
        <title>A chromosome-level genome assembly of the parasitoid wasp, Cotesia glomerata (Hymenoptera: Braconidae).</title>
        <authorList>
            <person name="Pinto B.J."/>
            <person name="Weis J.J."/>
            <person name="Gamble T."/>
            <person name="Ode P.J."/>
            <person name="Paul R."/>
            <person name="Zaspel J.M."/>
        </authorList>
    </citation>
    <scope>NUCLEOTIDE SEQUENCE [LARGE SCALE GENOMIC DNA]</scope>
    <source>
        <strain evidence="1">CgM1</strain>
    </source>
</reference>
<accession>A0AAV7ICB8</accession>
<dbReference type="Proteomes" id="UP000826195">
    <property type="component" value="Unassembled WGS sequence"/>
</dbReference>
<dbReference type="EMBL" id="JAHXZJ010001864">
    <property type="protein sequence ID" value="KAH0548737.1"/>
    <property type="molecule type" value="Genomic_DNA"/>
</dbReference>